<keyword evidence="4" id="KW-1185">Reference proteome</keyword>
<dbReference type="InterPro" id="IPR005135">
    <property type="entry name" value="Endo/exonuclease/phosphatase"/>
</dbReference>
<keyword evidence="1" id="KW-0472">Membrane</keyword>
<keyword evidence="1" id="KW-0812">Transmembrane</keyword>
<organism evidence="3 4">
    <name type="scientific">Microbacterium azadirachtae</name>
    <dbReference type="NCBI Taxonomy" id="582680"/>
    <lineage>
        <taxon>Bacteria</taxon>
        <taxon>Bacillati</taxon>
        <taxon>Actinomycetota</taxon>
        <taxon>Actinomycetes</taxon>
        <taxon>Micrococcales</taxon>
        <taxon>Microbacteriaceae</taxon>
        <taxon>Microbacterium</taxon>
    </lineage>
</organism>
<evidence type="ECO:0000313" key="4">
    <source>
        <dbReference type="Proteomes" id="UP000033448"/>
    </source>
</evidence>
<dbReference type="Pfam" id="PF03372">
    <property type="entry name" value="Exo_endo_phos"/>
    <property type="match status" value="1"/>
</dbReference>
<dbReference type="AlphaFoldDB" id="A0A0F0KPG1"/>
<name>A0A0F0KPG1_9MICO</name>
<feature type="transmembrane region" description="Helical" evidence="1">
    <location>
        <begin position="12"/>
        <end position="33"/>
    </location>
</feature>
<comment type="caution">
    <text evidence="3">The sequence shown here is derived from an EMBL/GenBank/DDBJ whole genome shotgun (WGS) entry which is preliminary data.</text>
</comment>
<dbReference type="Proteomes" id="UP000033448">
    <property type="component" value="Unassembled WGS sequence"/>
</dbReference>
<dbReference type="OrthoDB" id="2340043at2"/>
<dbReference type="Gene3D" id="3.60.10.10">
    <property type="entry name" value="Endonuclease/exonuclease/phosphatase"/>
    <property type="match status" value="1"/>
</dbReference>
<evidence type="ECO:0000313" key="3">
    <source>
        <dbReference type="EMBL" id="KJL22787.1"/>
    </source>
</evidence>
<evidence type="ECO:0000256" key="1">
    <source>
        <dbReference type="SAM" id="Phobius"/>
    </source>
</evidence>
<feature type="transmembrane region" description="Helical" evidence="1">
    <location>
        <begin position="80"/>
        <end position="100"/>
    </location>
</feature>
<dbReference type="EMBL" id="JYIT01000078">
    <property type="protein sequence ID" value="KJL22787.1"/>
    <property type="molecule type" value="Genomic_DNA"/>
</dbReference>
<dbReference type="InterPro" id="IPR036691">
    <property type="entry name" value="Endo/exonu/phosph_ase_sf"/>
</dbReference>
<protein>
    <recommendedName>
        <fullName evidence="2">Endonuclease/exonuclease/phosphatase domain-containing protein</fullName>
    </recommendedName>
</protein>
<accession>A0A0F0KPG1</accession>
<sequence length="347" mass="35483">MTERRGARGRAAAGIVILIGALIAVLLVWSQALGAQRVLGMAQVIAFRAPVALALAVLALVGGVMAVVLRRRAPGLRRALIAVTLVAALAAAGNLAVLLARGTSESGTAGLRDGDLTVLVWNTQGGATSPGDVAALVLATGADVVSLPEMDDEAAAEVARRVTAGGIPMTAATTRAVAETSTPSWIPISLLVADSLGAYRLDATAGTTRGLPSGVWRPVDGTGPVIVAAHPAAPLTDGMDDWRAGLDWIRAQCRALGPELILAGDLNATLDHLDLAGCRDAADEAHAAATGTWPSTMPAWLASPIDHVLVGSAWRVREVRVVDATGGTDHRALVAVLDRHDRSGGSR</sequence>
<dbReference type="PATRIC" id="fig|582680.7.peg.2227"/>
<dbReference type="RefSeq" id="WP_045250853.1">
    <property type="nucleotide sequence ID" value="NZ_JYIT01000078.1"/>
</dbReference>
<proteinExistence type="predicted"/>
<feature type="domain" description="Endonuclease/exonuclease/phosphatase" evidence="2">
    <location>
        <begin position="120"/>
        <end position="330"/>
    </location>
</feature>
<dbReference type="SUPFAM" id="SSF56219">
    <property type="entry name" value="DNase I-like"/>
    <property type="match status" value="1"/>
</dbReference>
<reference evidence="3 4" key="1">
    <citation type="submission" date="2015-02" db="EMBL/GenBank/DDBJ databases">
        <title>Draft genome sequences of ten Microbacterium spp. with emphasis on heavy metal contaminated environments.</title>
        <authorList>
            <person name="Corretto E."/>
        </authorList>
    </citation>
    <scope>NUCLEOTIDE SEQUENCE [LARGE SCALE GENOMIC DNA]</scope>
    <source>
        <strain evidence="3 4">DSM 23848</strain>
    </source>
</reference>
<dbReference type="GO" id="GO:0003824">
    <property type="term" value="F:catalytic activity"/>
    <property type="evidence" value="ECO:0007669"/>
    <property type="project" value="InterPro"/>
</dbReference>
<feature type="transmembrane region" description="Helical" evidence="1">
    <location>
        <begin position="45"/>
        <end position="68"/>
    </location>
</feature>
<keyword evidence="1" id="KW-1133">Transmembrane helix</keyword>
<gene>
    <name evidence="3" type="ORF">RL72_02178</name>
</gene>
<evidence type="ECO:0000259" key="2">
    <source>
        <dbReference type="Pfam" id="PF03372"/>
    </source>
</evidence>